<keyword evidence="10" id="KW-0175">Coiled coil</keyword>
<evidence type="ECO:0000313" key="14">
    <source>
        <dbReference type="Proteomes" id="UP001294412"/>
    </source>
</evidence>
<dbReference type="Pfam" id="PF26002">
    <property type="entry name" value="Beta-barrel_AprE"/>
    <property type="match status" value="1"/>
</dbReference>
<accession>A0ABU5I250</accession>
<feature type="domain" description="AprE-like beta-barrel" evidence="12">
    <location>
        <begin position="360"/>
        <end position="446"/>
    </location>
</feature>
<keyword evidence="6" id="KW-0812">Transmembrane</keyword>
<evidence type="ECO:0000256" key="8">
    <source>
        <dbReference type="ARBA" id="ARBA00023136"/>
    </source>
</evidence>
<keyword evidence="4 9" id="KW-1003">Cell membrane</keyword>
<dbReference type="PANTHER" id="PTHR30386:SF17">
    <property type="entry name" value="ALKALINE PROTEASE SECRETION PROTEIN APRE"/>
    <property type="match status" value="1"/>
</dbReference>
<dbReference type="RefSeq" id="WP_322186317.1">
    <property type="nucleotide sequence ID" value="NZ_JAXLPB010000002.1"/>
</dbReference>
<evidence type="ECO:0000256" key="9">
    <source>
        <dbReference type="RuleBase" id="RU365093"/>
    </source>
</evidence>
<reference evidence="13 14" key="1">
    <citation type="submission" date="2023-12" db="EMBL/GenBank/DDBJ databases">
        <title>Description of Novel Strain Fulvimarina sp. 2208YS6-2-32 isolated from Uroteuthis (Photololigo) edulis.</title>
        <authorList>
            <person name="Park J.-S."/>
        </authorList>
    </citation>
    <scope>NUCLEOTIDE SEQUENCE [LARGE SCALE GENOMIC DNA]</scope>
    <source>
        <strain evidence="13 14">2208YS6-2-32</strain>
    </source>
</reference>
<organism evidence="13 14">
    <name type="scientific">Fulvimarina uroteuthidis</name>
    <dbReference type="NCBI Taxonomy" id="3098149"/>
    <lineage>
        <taxon>Bacteria</taxon>
        <taxon>Pseudomonadati</taxon>
        <taxon>Pseudomonadota</taxon>
        <taxon>Alphaproteobacteria</taxon>
        <taxon>Hyphomicrobiales</taxon>
        <taxon>Aurantimonadaceae</taxon>
        <taxon>Fulvimarina</taxon>
    </lineage>
</organism>
<dbReference type="PANTHER" id="PTHR30386">
    <property type="entry name" value="MEMBRANE FUSION SUBUNIT OF EMRAB-TOLC MULTIDRUG EFFLUX PUMP"/>
    <property type="match status" value="1"/>
</dbReference>
<dbReference type="Pfam" id="PF25994">
    <property type="entry name" value="HH_AprE"/>
    <property type="match status" value="1"/>
</dbReference>
<evidence type="ECO:0000259" key="11">
    <source>
        <dbReference type="Pfam" id="PF25994"/>
    </source>
</evidence>
<evidence type="ECO:0000256" key="7">
    <source>
        <dbReference type="ARBA" id="ARBA00022989"/>
    </source>
</evidence>
<evidence type="ECO:0000256" key="2">
    <source>
        <dbReference type="ARBA" id="ARBA00009477"/>
    </source>
</evidence>
<dbReference type="InterPro" id="IPR050739">
    <property type="entry name" value="MFP"/>
</dbReference>
<dbReference type="Gene3D" id="2.40.50.100">
    <property type="match status" value="1"/>
</dbReference>
<evidence type="ECO:0000256" key="6">
    <source>
        <dbReference type="ARBA" id="ARBA00022692"/>
    </source>
</evidence>
<keyword evidence="7" id="KW-1133">Transmembrane helix</keyword>
<evidence type="ECO:0000256" key="1">
    <source>
        <dbReference type="ARBA" id="ARBA00004377"/>
    </source>
</evidence>
<dbReference type="InterPro" id="IPR058781">
    <property type="entry name" value="HH_AprE-like"/>
</dbReference>
<dbReference type="NCBIfam" id="TIGR01843">
    <property type="entry name" value="type_I_hlyD"/>
    <property type="match status" value="1"/>
</dbReference>
<evidence type="ECO:0000256" key="4">
    <source>
        <dbReference type="ARBA" id="ARBA00022475"/>
    </source>
</evidence>
<evidence type="ECO:0000256" key="3">
    <source>
        <dbReference type="ARBA" id="ARBA00022448"/>
    </source>
</evidence>
<evidence type="ECO:0000256" key="5">
    <source>
        <dbReference type="ARBA" id="ARBA00022519"/>
    </source>
</evidence>
<feature type="coiled-coil region" evidence="10">
    <location>
        <begin position="268"/>
        <end position="310"/>
    </location>
</feature>
<feature type="domain" description="AprE-like long alpha-helical hairpin" evidence="11">
    <location>
        <begin position="127"/>
        <end position="317"/>
    </location>
</feature>
<name>A0ABU5I250_9HYPH</name>
<dbReference type="EMBL" id="JAXLPB010000002">
    <property type="protein sequence ID" value="MDY8108848.1"/>
    <property type="molecule type" value="Genomic_DNA"/>
</dbReference>
<evidence type="ECO:0000313" key="13">
    <source>
        <dbReference type="EMBL" id="MDY8108848.1"/>
    </source>
</evidence>
<keyword evidence="8" id="KW-0472">Membrane</keyword>
<keyword evidence="14" id="KW-1185">Reference proteome</keyword>
<dbReference type="PRINTS" id="PR01490">
    <property type="entry name" value="RTXTOXIND"/>
</dbReference>
<sequence>MTDNPLAPTQTPDPEKSKLGKILPGVMKRFTNEEPKSAETVTSAPVSATGAIVLGLGIVLTTFFGAGVWAATAPLASSINAPGTVVFAGKRRSIQHLEGGIVESLHVLEGQKVDAGDILISLDGTQAEATAARLRNQLDTQTALQARLLAEQYNEDTVTFPADLLERSDDPKVEKILEGQRQEFDERRKTLVGTVDLLNQKIDQLKRTIEGMEAQKASKSEQAALTQDELEGLASLLAKGLTNKSRVIELQRNVAQLNGDVGDITSQIGRAQQQISEAEMQVIQTRQQFREEVVGQLREAESKGSDLQQQLFVAEDVLGRLDIRAPQSGTVQNLAVTTIGGVITPGEVLMEIAPEEGDFLVEAQVSPLDIDSVTIGQTAEVRFSALDLRTTPVIIGTVTSRSGDRIEQSNRPPYFRVQVETPPEEMRKLSGRELQAGMPAEVLIQTSERTLLNYLTKPLTDQLVRGMNEQ</sequence>
<keyword evidence="3 9" id="KW-0813">Transport</keyword>
<comment type="subcellular location">
    <subcellularLocation>
        <location evidence="1 9">Cell inner membrane</location>
        <topology evidence="1 9">Single-pass membrane protein</topology>
    </subcellularLocation>
</comment>
<dbReference type="Proteomes" id="UP001294412">
    <property type="component" value="Unassembled WGS sequence"/>
</dbReference>
<protein>
    <recommendedName>
        <fullName evidence="9">Membrane fusion protein (MFP) family protein</fullName>
    </recommendedName>
</protein>
<proteinExistence type="inferred from homology"/>
<comment type="similarity">
    <text evidence="2 9">Belongs to the membrane fusion protein (MFP) (TC 8.A.1) family.</text>
</comment>
<gene>
    <name evidence="13" type="ORF">U0C82_06780</name>
</gene>
<dbReference type="InterPro" id="IPR058982">
    <property type="entry name" value="Beta-barrel_AprE"/>
</dbReference>
<keyword evidence="5 9" id="KW-0997">Cell inner membrane</keyword>
<dbReference type="Gene3D" id="2.40.30.170">
    <property type="match status" value="1"/>
</dbReference>
<feature type="coiled-coil region" evidence="10">
    <location>
        <begin position="195"/>
        <end position="222"/>
    </location>
</feature>
<comment type="caution">
    <text evidence="13">The sequence shown here is derived from an EMBL/GenBank/DDBJ whole genome shotgun (WGS) entry which is preliminary data.</text>
</comment>
<dbReference type="Gene3D" id="1.10.287.1490">
    <property type="match status" value="1"/>
</dbReference>
<evidence type="ECO:0000259" key="12">
    <source>
        <dbReference type="Pfam" id="PF26002"/>
    </source>
</evidence>
<dbReference type="InterPro" id="IPR010129">
    <property type="entry name" value="T1SS_HlyD"/>
</dbReference>
<evidence type="ECO:0000256" key="10">
    <source>
        <dbReference type="SAM" id="Coils"/>
    </source>
</evidence>